<dbReference type="InterPro" id="IPR006680">
    <property type="entry name" value="Amidohydro-rel"/>
</dbReference>
<dbReference type="Pfam" id="PF04909">
    <property type="entry name" value="Amidohydro_2"/>
    <property type="match status" value="1"/>
</dbReference>
<evidence type="ECO:0000259" key="2">
    <source>
        <dbReference type="Pfam" id="PF04909"/>
    </source>
</evidence>
<organism evidence="3">
    <name type="scientific">Caldilineaceae bacterium SB0664_bin_27</name>
    <dbReference type="NCBI Taxonomy" id="2605260"/>
    <lineage>
        <taxon>Bacteria</taxon>
        <taxon>Bacillati</taxon>
        <taxon>Chloroflexota</taxon>
        <taxon>Caldilineae</taxon>
        <taxon>Caldilineales</taxon>
        <taxon>Caldilineaceae</taxon>
    </lineage>
</organism>
<evidence type="ECO:0000313" key="3">
    <source>
        <dbReference type="EMBL" id="MXY95138.1"/>
    </source>
</evidence>
<dbReference type="EMBL" id="VXRG01000137">
    <property type="protein sequence ID" value="MXY95138.1"/>
    <property type="molecule type" value="Genomic_DNA"/>
</dbReference>
<feature type="domain" description="Amidohydrolase-related" evidence="2">
    <location>
        <begin position="119"/>
        <end position="382"/>
    </location>
</feature>
<proteinExistence type="predicted"/>
<sequence length="384" mass="44139">MTTERKMEFFGGGWRQVDSGEEENSLVIDAHSHIFRRFATGSGAASAALTLKLWQYHLRDFTDFWRKKDGARVKEPLLDFPSDDINAMPDLNFRFGRYGQAELTVDGVDYVMQFYPPALENLEATPERMIAEMEVAGVDRGILQSDHVYGANINEYYAEAMRRYPDRFIALAQIRETEAHQAEELARLERAVTELGCTGLYFSVELFALRGYVDRIDDAKFEPLWQLVRRLEIPIFWYIDARKQDRVAGFMERVGELSRWADAHEDIPSVITHGLVPAAIIHEIGIPDEVITLLKRPHMNAEILMQAKWPEYPYGDGQEMLKWLIDQVGVEKLMWGSDMPYSGGFWCTYKQSVDYIRLHCDFLTTAEKNLILGGNAARMFGIED</sequence>
<dbReference type="GO" id="GO:0016787">
    <property type="term" value="F:hydrolase activity"/>
    <property type="evidence" value="ECO:0007669"/>
    <property type="project" value="UniProtKB-KW"/>
</dbReference>
<gene>
    <name evidence="3" type="ORF">F4Y42_16985</name>
</gene>
<reference evidence="3" key="1">
    <citation type="submission" date="2019-09" db="EMBL/GenBank/DDBJ databases">
        <title>Characterisation of the sponge microbiome using genome-centric metagenomics.</title>
        <authorList>
            <person name="Engelberts J.P."/>
            <person name="Robbins S.J."/>
            <person name="De Goeij J.M."/>
            <person name="Aranda M."/>
            <person name="Bell S.C."/>
            <person name="Webster N.S."/>
        </authorList>
    </citation>
    <scope>NUCLEOTIDE SEQUENCE</scope>
    <source>
        <strain evidence="3">SB0664_bin_27</strain>
    </source>
</reference>
<dbReference type="InterPro" id="IPR032466">
    <property type="entry name" value="Metal_Hydrolase"/>
</dbReference>
<evidence type="ECO:0000256" key="1">
    <source>
        <dbReference type="ARBA" id="ARBA00023239"/>
    </source>
</evidence>
<protein>
    <submittedName>
        <fullName evidence="3">Amidohydrolase</fullName>
    </submittedName>
</protein>
<dbReference type="GO" id="GO:0016831">
    <property type="term" value="F:carboxy-lyase activity"/>
    <property type="evidence" value="ECO:0007669"/>
    <property type="project" value="InterPro"/>
</dbReference>
<name>A0A6B0Z0F9_9CHLR</name>
<dbReference type="AlphaFoldDB" id="A0A6B0Z0F9"/>
<dbReference type="PANTHER" id="PTHR21240">
    <property type="entry name" value="2-AMINO-3-CARBOXYLMUCONATE-6-SEMIALDEHYDE DECARBOXYLASE"/>
    <property type="match status" value="1"/>
</dbReference>
<dbReference type="InterPro" id="IPR032465">
    <property type="entry name" value="ACMSD"/>
</dbReference>
<keyword evidence="3" id="KW-0378">Hydrolase</keyword>
<comment type="caution">
    <text evidence="3">The sequence shown here is derived from an EMBL/GenBank/DDBJ whole genome shotgun (WGS) entry which is preliminary data.</text>
</comment>
<accession>A0A6B0Z0F9</accession>
<dbReference type="SUPFAM" id="SSF51556">
    <property type="entry name" value="Metallo-dependent hydrolases"/>
    <property type="match status" value="1"/>
</dbReference>
<dbReference type="Gene3D" id="3.20.20.140">
    <property type="entry name" value="Metal-dependent hydrolases"/>
    <property type="match status" value="1"/>
</dbReference>
<keyword evidence="1" id="KW-0456">Lyase</keyword>